<evidence type="ECO:0000313" key="3">
    <source>
        <dbReference type="EMBL" id="EPD13904.1"/>
    </source>
</evidence>
<protein>
    <recommendedName>
        <fullName evidence="2">Methyltransferase type 11 domain-containing protein</fullName>
    </recommendedName>
</protein>
<keyword evidence="1" id="KW-0808">Transferase</keyword>
<feature type="domain" description="Methyltransferase type 11" evidence="2">
    <location>
        <begin position="44"/>
        <end position="140"/>
    </location>
</feature>
<keyword evidence="4" id="KW-1185">Reference proteome</keyword>
<dbReference type="InterPro" id="IPR013216">
    <property type="entry name" value="Methyltransf_11"/>
</dbReference>
<dbReference type="InterPro" id="IPR050447">
    <property type="entry name" value="Erg6_SMT_methyltransf"/>
</dbReference>
<gene>
    <name evidence="3" type="ORF">L196_00355</name>
</gene>
<comment type="caution">
    <text evidence="3">The sequence shown here is derived from an EMBL/GenBank/DDBJ whole genome shotgun (WGS) entry which is preliminary data.</text>
</comment>
<dbReference type="SUPFAM" id="SSF53335">
    <property type="entry name" value="S-adenosyl-L-methionine-dependent methyltransferases"/>
    <property type="match status" value="1"/>
</dbReference>
<dbReference type="PANTHER" id="PTHR44068">
    <property type="entry name" value="ZGC:194242"/>
    <property type="match status" value="1"/>
</dbReference>
<accession>A0AB33Z3F5</accession>
<evidence type="ECO:0000313" key="4">
    <source>
        <dbReference type="Proteomes" id="UP000015462"/>
    </source>
</evidence>
<dbReference type="Pfam" id="PF08241">
    <property type="entry name" value="Methyltransf_11"/>
    <property type="match status" value="1"/>
</dbReference>
<dbReference type="InterPro" id="IPR029063">
    <property type="entry name" value="SAM-dependent_MTases_sf"/>
</dbReference>
<dbReference type="AlphaFoldDB" id="A0AB33Z3F5"/>
<dbReference type="CDD" id="cd02440">
    <property type="entry name" value="AdoMet_MTases"/>
    <property type="match status" value="1"/>
</dbReference>
<dbReference type="Proteomes" id="UP000015462">
    <property type="component" value="Unassembled WGS sequence"/>
</dbReference>
<proteinExistence type="predicted"/>
<name>A0AB33Z3F5_9GAMM</name>
<reference evidence="3 4" key="1">
    <citation type="journal article" date="2013" name="Genome Announc.">
        <title>Genome Sequence of the Pyrene- and Fluoranthene-Degrading Bacterium Cycloclasticus sp. Strain PY97M.</title>
        <authorList>
            <person name="Cui Z."/>
            <person name="Xu G."/>
            <person name="Li Q."/>
            <person name="Gao W."/>
            <person name="Zheng L."/>
        </authorList>
    </citation>
    <scope>NUCLEOTIDE SEQUENCE [LARGE SCALE GENOMIC DNA]</scope>
    <source>
        <strain evidence="3 4">PY97M</strain>
    </source>
</reference>
<sequence length="260" mass="28619">MAEGLKFNDEVSHALKMAYQTPDIVSARGQVIASLKLQNGLKVLDIGSGPGLLAKDISQHIGPTGSVVGVDMADNMIESAKQLCADAVNVTFEQGDAMSLPFADNSFDSVVSTQVYEYVPDLNAALLEFARVLRPGGRGVIVDTDWAFPYWNAADVDCRDRIIHAWKQHCAQESVPMRLAGAIKSASLQLSKVEALPIMNIEYNDKNFSYWLSKIIASFAIDRNGVTNKDSEAWLAGIESLEKKGEYFFCINRYLFEVTK</sequence>
<dbReference type="Gene3D" id="3.40.50.150">
    <property type="entry name" value="Vaccinia Virus protein VP39"/>
    <property type="match status" value="1"/>
</dbReference>
<organism evidence="3 4">
    <name type="scientific">Cycloclasticus pugetii</name>
    <dbReference type="NCBI Taxonomy" id="34068"/>
    <lineage>
        <taxon>Bacteria</taxon>
        <taxon>Pseudomonadati</taxon>
        <taxon>Pseudomonadota</taxon>
        <taxon>Gammaproteobacteria</taxon>
        <taxon>Thiotrichales</taxon>
        <taxon>Piscirickettsiaceae</taxon>
        <taxon>Cycloclasticus</taxon>
    </lineage>
</organism>
<dbReference type="EMBL" id="ASHL01000001">
    <property type="protein sequence ID" value="EPD13904.1"/>
    <property type="molecule type" value="Genomic_DNA"/>
</dbReference>
<evidence type="ECO:0000256" key="1">
    <source>
        <dbReference type="ARBA" id="ARBA00022679"/>
    </source>
</evidence>
<evidence type="ECO:0000259" key="2">
    <source>
        <dbReference type="Pfam" id="PF08241"/>
    </source>
</evidence>
<dbReference type="PANTHER" id="PTHR44068:SF11">
    <property type="entry name" value="GERANYL DIPHOSPHATE 2-C-METHYLTRANSFERASE"/>
    <property type="match status" value="1"/>
</dbReference>
<dbReference type="RefSeq" id="WP_016389472.1">
    <property type="nucleotide sequence ID" value="NZ_KE646805.1"/>
</dbReference>